<evidence type="ECO:0000313" key="1">
    <source>
        <dbReference type="EMBL" id="DAF54725.1"/>
    </source>
</evidence>
<proteinExistence type="predicted"/>
<organism evidence="1">
    <name type="scientific">Siphoviridae sp. ctqPo10</name>
    <dbReference type="NCBI Taxonomy" id="2827948"/>
    <lineage>
        <taxon>Viruses</taxon>
        <taxon>Duplodnaviria</taxon>
        <taxon>Heunggongvirae</taxon>
        <taxon>Uroviricota</taxon>
        <taxon>Caudoviricetes</taxon>
    </lineage>
</organism>
<protein>
    <submittedName>
        <fullName evidence="1">Uncharacterized protein</fullName>
    </submittedName>
</protein>
<accession>A0A8S5SUK8</accession>
<sequence length="97" mass="11718">MFELELFDKIPMSVYKLIYEQTFESQRMQDEDELYFTHGISDPNSCDYHMMDFETTEILGTFMDLRPVSPNQLKRILILGYLFNMVFGRYYTDKNEE</sequence>
<dbReference type="EMBL" id="BK032682">
    <property type="protein sequence ID" value="DAF54725.1"/>
    <property type="molecule type" value="Genomic_DNA"/>
</dbReference>
<name>A0A8S5SUK8_9CAUD</name>
<reference evidence="1" key="1">
    <citation type="journal article" date="2021" name="Proc. Natl. Acad. Sci. U.S.A.">
        <title>A Catalog of Tens of Thousands of Viruses from Human Metagenomes Reveals Hidden Associations with Chronic Diseases.</title>
        <authorList>
            <person name="Tisza M.J."/>
            <person name="Buck C.B."/>
        </authorList>
    </citation>
    <scope>NUCLEOTIDE SEQUENCE</scope>
    <source>
        <strain evidence="1">CtqPo10</strain>
    </source>
</reference>